<sequence>MVMSSILLPVRVKHWHISTCISIGLVHPVNGRVHWYFCYPASWESTLTMTN</sequence>
<dbReference type="Proteomes" id="UP001054252">
    <property type="component" value="Unassembled WGS sequence"/>
</dbReference>
<dbReference type="AlphaFoldDB" id="A0AAV5J558"/>
<accession>A0AAV5J558</accession>
<organism evidence="1 2">
    <name type="scientific">Rubroshorea leprosula</name>
    <dbReference type="NCBI Taxonomy" id="152421"/>
    <lineage>
        <taxon>Eukaryota</taxon>
        <taxon>Viridiplantae</taxon>
        <taxon>Streptophyta</taxon>
        <taxon>Embryophyta</taxon>
        <taxon>Tracheophyta</taxon>
        <taxon>Spermatophyta</taxon>
        <taxon>Magnoliopsida</taxon>
        <taxon>eudicotyledons</taxon>
        <taxon>Gunneridae</taxon>
        <taxon>Pentapetalae</taxon>
        <taxon>rosids</taxon>
        <taxon>malvids</taxon>
        <taxon>Malvales</taxon>
        <taxon>Dipterocarpaceae</taxon>
        <taxon>Rubroshorea</taxon>
    </lineage>
</organism>
<keyword evidence="2" id="KW-1185">Reference proteome</keyword>
<protein>
    <submittedName>
        <fullName evidence="1">Uncharacterized protein</fullName>
    </submittedName>
</protein>
<proteinExistence type="predicted"/>
<reference evidence="1 2" key="1">
    <citation type="journal article" date="2021" name="Commun. Biol.">
        <title>The genome of Shorea leprosula (Dipterocarpaceae) highlights the ecological relevance of drought in aseasonal tropical rainforests.</title>
        <authorList>
            <person name="Ng K.K.S."/>
            <person name="Kobayashi M.J."/>
            <person name="Fawcett J.A."/>
            <person name="Hatakeyama M."/>
            <person name="Paape T."/>
            <person name="Ng C.H."/>
            <person name="Ang C.C."/>
            <person name="Tnah L.H."/>
            <person name="Lee C.T."/>
            <person name="Nishiyama T."/>
            <person name="Sese J."/>
            <person name="O'Brien M.J."/>
            <person name="Copetti D."/>
            <person name="Mohd Noor M.I."/>
            <person name="Ong R.C."/>
            <person name="Putra M."/>
            <person name="Sireger I.Z."/>
            <person name="Indrioko S."/>
            <person name="Kosugi Y."/>
            <person name="Izuno A."/>
            <person name="Isagi Y."/>
            <person name="Lee S.L."/>
            <person name="Shimizu K.K."/>
        </authorList>
    </citation>
    <scope>NUCLEOTIDE SEQUENCE [LARGE SCALE GENOMIC DNA]</scope>
    <source>
        <strain evidence="1">214</strain>
    </source>
</reference>
<evidence type="ECO:0000313" key="2">
    <source>
        <dbReference type="Proteomes" id="UP001054252"/>
    </source>
</evidence>
<comment type="caution">
    <text evidence="1">The sequence shown here is derived from an EMBL/GenBank/DDBJ whole genome shotgun (WGS) entry which is preliminary data.</text>
</comment>
<name>A0AAV5J558_9ROSI</name>
<evidence type="ECO:0000313" key="1">
    <source>
        <dbReference type="EMBL" id="GKV07181.1"/>
    </source>
</evidence>
<gene>
    <name evidence="1" type="ORF">SLEP1_g18982</name>
</gene>
<dbReference type="EMBL" id="BPVZ01000026">
    <property type="protein sequence ID" value="GKV07181.1"/>
    <property type="molecule type" value="Genomic_DNA"/>
</dbReference>